<keyword evidence="9 11" id="KW-0057">Aromatic amino acid biosynthesis</keyword>
<keyword evidence="6 11" id="KW-0547">Nucleotide-binding</keyword>
<feature type="binding site" evidence="11">
    <location>
        <position position="157"/>
    </location>
    <ligand>
        <name>ATP</name>
        <dbReference type="ChEBI" id="CHEBI:30616"/>
    </ligand>
</feature>
<evidence type="ECO:0000313" key="13">
    <source>
        <dbReference type="Proteomes" id="UP000000383"/>
    </source>
</evidence>
<dbReference type="AlphaFoldDB" id="D7DNB9"/>
<protein>
    <recommendedName>
        <fullName evidence="3 11">Shikimate kinase</fullName>
        <shortName evidence="11">SK</shortName>
        <ecNumber evidence="3 11">2.7.1.71</ecNumber>
    </recommendedName>
</protein>
<reference evidence="12 13" key="2">
    <citation type="journal article" date="2011" name="J. Bacteriol.">
        <title>Genomes of three methylotrophs from a single niche uncover genetic and metabolic divergence of Methylophilaceae.</title>
        <authorList>
            <person name="Lapidus A."/>
            <person name="Clum A."/>
            <person name="Labutti K."/>
            <person name="Kaluzhnaya M.G."/>
            <person name="Lim S."/>
            <person name="Beck D.A."/>
            <person name="Glavina Del Rio T."/>
            <person name="Nolan M."/>
            <person name="Mavromatis K."/>
            <person name="Huntemann M."/>
            <person name="Lucas S."/>
            <person name="Lidstrom M.E."/>
            <person name="Ivanova N."/>
            <person name="Chistoserdova L."/>
        </authorList>
    </citation>
    <scope>NUCLEOTIDE SEQUENCE [LARGE SCALE GENOMIC DNA]</scope>
    <source>
        <strain evidence="12 13">301</strain>
    </source>
</reference>
<keyword evidence="11" id="KW-0963">Cytoplasm</keyword>
<evidence type="ECO:0000256" key="3">
    <source>
        <dbReference type="ARBA" id="ARBA00012154"/>
    </source>
</evidence>
<dbReference type="GO" id="GO:0004765">
    <property type="term" value="F:shikimate kinase activity"/>
    <property type="evidence" value="ECO:0007669"/>
    <property type="project" value="UniProtKB-UniRule"/>
</dbReference>
<dbReference type="Pfam" id="PF01202">
    <property type="entry name" value="SKI"/>
    <property type="match status" value="1"/>
</dbReference>
<dbReference type="GO" id="GO:0005829">
    <property type="term" value="C:cytosol"/>
    <property type="evidence" value="ECO:0007669"/>
    <property type="project" value="TreeGrafter"/>
</dbReference>
<feature type="binding site" evidence="11">
    <location>
        <begin position="15"/>
        <end position="20"/>
    </location>
    <ligand>
        <name>ATP</name>
        <dbReference type="ChEBI" id="CHEBI:30616"/>
    </ligand>
</feature>
<keyword evidence="13" id="KW-1185">Reference proteome</keyword>
<accession>D7DNB9</accession>
<dbReference type="EMBL" id="CP002056">
    <property type="protein sequence ID" value="ADI30920.1"/>
    <property type="molecule type" value="Genomic_DNA"/>
</dbReference>
<dbReference type="InterPro" id="IPR000623">
    <property type="entry name" value="Shikimate_kinase/TSH1"/>
</dbReference>
<dbReference type="PROSITE" id="PS01128">
    <property type="entry name" value="SHIKIMATE_KINASE"/>
    <property type="match status" value="1"/>
</dbReference>
<evidence type="ECO:0000256" key="6">
    <source>
        <dbReference type="ARBA" id="ARBA00022741"/>
    </source>
</evidence>
<dbReference type="GO" id="GO:0005524">
    <property type="term" value="F:ATP binding"/>
    <property type="evidence" value="ECO:0007669"/>
    <property type="project" value="UniProtKB-UniRule"/>
</dbReference>
<dbReference type="HAMAP" id="MF_00109">
    <property type="entry name" value="Shikimate_kinase"/>
    <property type="match status" value="1"/>
</dbReference>
<comment type="pathway">
    <text evidence="1 11">Metabolic intermediate biosynthesis; chorismate biosynthesis; chorismate from D-erythrose 4-phosphate and phosphoenolpyruvate: step 5/7.</text>
</comment>
<dbReference type="RefSeq" id="WP_013149227.1">
    <property type="nucleotide sequence ID" value="NC_014207.1"/>
</dbReference>
<dbReference type="KEGG" id="meh:M301_2563"/>
<keyword evidence="8 11" id="KW-0067">ATP-binding</keyword>
<gene>
    <name evidence="11" type="primary">aroK</name>
    <name evidence="12" type="ordered locus">M301_2563</name>
</gene>
<keyword evidence="11" id="KW-0460">Magnesium</keyword>
<evidence type="ECO:0000256" key="2">
    <source>
        <dbReference type="ARBA" id="ARBA00006997"/>
    </source>
</evidence>
<evidence type="ECO:0000256" key="7">
    <source>
        <dbReference type="ARBA" id="ARBA00022777"/>
    </source>
</evidence>
<evidence type="ECO:0000256" key="4">
    <source>
        <dbReference type="ARBA" id="ARBA00022605"/>
    </source>
</evidence>
<dbReference type="GO" id="GO:0000287">
    <property type="term" value="F:magnesium ion binding"/>
    <property type="evidence" value="ECO:0007669"/>
    <property type="project" value="UniProtKB-UniRule"/>
</dbReference>
<feature type="binding site" evidence="11">
    <location>
        <position position="61"/>
    </location>
    <ligand>
        <name>substrate</name>
    </ligand>
</feature>
<comment type="similarity">
    <text evidence="2 11">Belongs to the shikimate kinase family.</text>
</comment>
<dbReference type="SUPFAM" id="SSF52540">
    <property type="entry name" value="P-loop containing nucleoside triphosphate hydrolases"/>
    <property type="match status" value="1"/>
</dbReference>
<dbReference type="PANTHER" id="PTHR21087">
    <property type="entry name" value="SHIKIMATE KINASE"/>
    <property type="match status" value="1"/>
</dbReference>
<comment type="subunit">
    <text evidence="11">Monomer.</text>
</comment>
<keyword evidence="5 11" id="KW-0808">Transferase</keyword>
<evidence type="ECO:0000256" key="5">
    <source>
        <dbReference type="ARBA" id="ARBA00022679"/>
    </source>
</evidence>
<dbReference type="eggNOG" id="COG0703">
    <property type="taxonomic scope" value="Bacteria"/>
</dbReference>
<dbReference type="UniPathway" id="UPA00053">
    <property type="reaction ID" value="UER00088"/>
</dbReference>
<feature type="binding site" evidence="11">
    <location>
        <position position="83"/>
    </location>
    <ligand>
        <name>substrate</name>
    </ligand>
</feature>
<comment type="cofactor">
    <cofactor evidence="11">
        <name>Mg(2+)</name>
        <dbReference type="ChEBI" id="CHEBI:18420"/>
    </cofactor>
    <text evidence="11">Binds 1 Mg(2+) ion per subunit.</text>
</comment>
<evidence type="ECO:0000256" key="11">
    <source>
        <dbReference type="HAMAP-Rule" id="MF_00109"/>
    </source>
</evidence>
<name>D7DNB9_METV0</name>
<feature type="binding site" evidence="11">
    <location>
        <position position="121"/>
    </location>
    <ligand>
        <name>ATP</name>
        <dbReference type="ChEBI" id="CHEBI:30616"/>
    </ligand>
</feature>
<dbReference type="InterPro" id="IPR023000">
    <property type="entry name" value="Shikimate_kinase_CS"/>
</dbReference>
<keyword evidence="7 11" id="KW-0418">Kinase</keyword>
<dbReference type="GO" id="GO:0008652">
    <property type="term" value="P:amino acid biosynthetic process"/>
    <property type="evidence" value="ECO:0007669"/>
    <property type="project" value="UniProtKB-KW"/>
</dbReference>
<evidence type="ECO:0000313" key="12">
    <source>
        <dbReference type="EMBL" id="ADI30920.1"/>
    </source>
</evidence>
<evidence type="ECO:0000256" key="8">
    <source>
        <dbReference type="ARBA" id="ARBA00022840"/>
    </source>
</evidence>
<reference evidence="13" key="1">
    <citation type="submission" date="2010-05" db="EMBL/GenBank/DDBJ databases">
        <title>Complete sequence of Methylotenera sp. 301.</title>
        <authorList>
            <person name="Lucas S."/>
            <person name="Copeland A."/>
            <person name="Lapidus A."/>
            <person name="Cheng J.-F."/>
            <person name="Bruce D."/>
            <person name="Goodwin L."/>
            <person name="Pitluck S."/>
            <person name="Clum A."/>
            <person name="Land M."/>
            <person name="Hauser L."/>
            <person name="Kyrpides N."/>
            <person name="Ivanova N."/>
            <person name="Chistoservova L."/>
            <person name="Kalyuzhnaya M."/>
            <person name="Woyke T."/>
        </authorList>
    </citation>
    <scope>NUCLEOTIDE SEQUENCE [LARGE SCALE GENOMIC DNA]</scope>
    <source>
        <strain evidence="13">301</strain>
    </source>
</reference>
<evidence type="ECO:0000256" key="10">
    <source>
        <dbReference type="ARBA" id="ARBA00048567"/>
    </source>
</evidence>
<dbReference type="EC" id="2.7.1.71" evidence="3 11"/>
<dbReference type="OrthoDB" id="9800332at2"/>
<keyword evidence="4 11" id="KW-0028">Amino-acid biosynthesis</keyword>
<comment type="function">
    <text evidence="11">Catalyzes the specific phosphorylation of the 3-hydroxyl group of shikimic acid using ATP as a cosubstrate.</text>
</comment>
<comment type="catalytic activity">
    <reaction evidence="10 11">
        <text>shikimate + ATP = 3-phosphoshikimate + ADP + H(+)</text>
        <dbReference type="Rhea" id="RHEA:13121"/>
        <dbReference type="ChEBI" id="CHEBI:15378"/>
        <dbReference type="ChEBI" id="CHEBI:30616"/>
        <dbReference type="ChEBI" id="CHEBI:36208"/>
        <dbReference type="ChEBI" id="CHEBI:145989"/>
        <dbReference type="ChEBI" id="CHEBI:456216"/>
        <dbReference type="EC" id="2.7.1.71"/>
    </reaction>
</comment>
<feature type="binding site" evidence="11">
    <location>
        <position position="37"/>
    </location>
    <ligand>
        <name>substrate</name>
    </ligand>
</feature>
<feature type="binding site" evidence="11">
    <location>
        <position position="19"/>
    </location>
    <ligand>
        <name>Mg(2+)</name>
        <dbReference type="ChEBI" id="CHEBI:18420"/>
    </ligand>
</feature>
<sequence length="180" mass="20064">MVGKLSNIYFIGLMGAGKTTIGRLIAKQLGMVFYDSDHEIERKTGVKIPLIFELEGVDGFRKRETAALEELCQLENIVMATGGGAVLLPENRELLKNNGKIVYLRASVHDLWLRTRNDKSRPLLQGGNIRQKLEQLYIDRDPIYAALADCIVDTGAQSANEITSYIEQLIKEASNKEAVK</sequence>
<dbReference type="Gene3D" id="3.40.50.300">
    <property type="entry name" value="P-loop containing nucleotide triphosphate hydrolases"/>
    <property type="match status" value="1"/>
</dbReference>
<keyword evidence="11" id="KW-0479">Metal-binding</keyword>
<evidence type="ECO:0000256" key="9">
    <source>
        <dbReference type="ARBA" id="ARBA00023141"/>
    </source>
</evidence>
<dbReference type="CDD" id="cd00464">
    <property type="entry name" value="SK"/>
    <property type="match status" value="1"/>
</dbReference>
<dbReference type="GO" id="GO:0009073">
    <property type="term" value="P:aromatic amino acid family biosynthetic process"/>
    <property type="evidence" value="ECO:0007669"/>
    <property type="project" value="UniProtKB-KW"/>
</dbReference>
<dbReference type="PANTHER" id="PTHR21087:SF16">
    <property type="entry name" value="SHIKIMATE KINASE 1, CHLOROPLASTIC"/>
    <property type="match status" value="1"/>
</dbReference>
<evidence type="ECO:0000256" key="1">
    <source>
        <dbReference type="ARBA" id="ARBA00004842"/>
    </source>
</evidence>
<dbReference type="GO" id="GO:0009423">
    <property type="term" value="P:chorismate biosynthetic process"/>
    <property type="evidence" value="ECO:0007669"/>
    <property type="project" value="UniProtKB-UniRule"/>
</dbReference>
<organism evidence="12 13">
    <name type="scientific">Methylotenera versatilis (strain 301)</name>
    <dbReference type="NCBI Taxonomy" id="666681"/>
    <lineage>
        <taxon>Bacteria</taxon>
        <taxon>Pseudomonadati</taxon>
        <taxon>Pseudomonadota</taxon>
        <taxon>Betaproteobacteria</taxon>
        <taxon>Nitrosomonadales</taxon>
        <taxon>Methylophilaceae</taxon>
        <taxon>Methylotenera</taxon>
    </lineage>
</organism>
<dbReference type="PRINTS" id="PR01100">
    <property type="entry name" value="SHIKIMTKNASE"/>
</dbReference>
<dbReference type="InterPro" id="IPR031322">
    <property type="entry name" value="Shikimate/glucono_kinase"/>
</dbReference>
<feature type="binding site" evidence="11">
    <location>
        <position position="140"/>
    </location>
    <ligand>
        <name>substrate</name>
    </ligand>
</feature>
<dbReference type="InterPro" id="IPR027417">
    <property type="entry name" value="P-loop_NTPase"/>
</dbReference>
<proteinExistence type="inferred from homology"/>
<dbReference type="Proteomes" id="UP000000383">
    <property type="component" value="Chromosome"/>
</dbReference>
<dbReference type="STRING" id="666681.M301_2563"/>
<comment type="subcellular location">
    <subcellularLocation>
        <location evidence="11">Cytoplasm</location>
    </subcellularLocation>
</comment>
<dbReference type="HOGENOM" id="CLU_057607_2_2_4"/>